<dbReference type="InterPro" id="IPR017853">
    <property type="entry name" value="GH"/>
</dbReference>
<evidence type="ECO:0000313" key="2">
    <source>
        <dbReference type="Proteomes" id="UP000195607"/>
    </source>
</evidence>
<sequence>MENKWKDNFLLGVNYWPTRQNIKMWKNWEPEEISKDITSLSKLGTTTLRGFILDEDFIDNYGKINQEALKNLSQFLDICASRGQNVMLTFMVGHMSGRNWFIPWAPENRIYDYESIIKFTEFVKTIVVRFRNHPAIEGWLMSNEMSIVLEPKDKYQALSIEKSFYQTVKLYDPKHLASSGEVISYLQEPQNIEGYSDYSGLHIYFYDNDKIRHRFTYGSMLRIYSNDGNNRSFLEEFGFSTNQVSEDSQGEFIYSILWSSFINGSLGALIWCSSDFEQIEDPPYEWRLIELNFGLMDNHRNPKLSGKLFKKFSDEIMELESSGIKSKDFSESSNASVLVPFFISNEYTSIDPNYKRQLFSRFPNGLTISIQLMKMANIENSAFYEDNITEKIESKKLIIIPSTPTLKATSWSKIMEASEKKQVGIYASTFRGISGKISLNNYHESFTYLWEELFGLQNVLEAGEKGIHYSEKITLNFLTNFGKIKKGEKIELILDELQVYSYRVKVKDAQVIAQDQFGNPIFTKSNKGKNFFMNIPMELILSSIEENNWNQKYHEIYREIGKMSGVAVEHESTCPWIEIGRKEVNHGEFLVMINHGPESVSIISDINNDFVKIGGNAEIKKVERNNIEVLFPSGGILVLKINKMRKQTK</sequence>
<accession>A0A1N5SBZ3</accession>
<proteinExistence type="predicted"/>
<dbReference type="AlphaFoldDB" id="A0A1N5SBZ3"/>
<dbReference type="Proteomes" id="UP000195607">
    <property type="component" value="Chromosome I"/>
</dbReference>
<organism evidence="1 2">
    <name type="scientific">Cuniculiplasma divulgatum</name>
    <dbReference type="NCBI Taxonomy" id="1673428"/>
    <lineage>
        <taxon>Archaea</taxon>
        <taxon>Methanobacteriati</taxon>
        <taxon>Thermoplasmatota</taxon>
        <taxon>Thermoplasmata</taxon>
        <taxon>Thermoplasmatales</taxon>
        <taxon>Cuniculiplasmataceae</taxon>
        <taxon>Cuniculiplasma</taxon>
    </lineage>
</organism>
<evidence type="ECO:0000313" key="1">
    <source>
        <dbReference type="EMBL" id="SIM33477.1"/>
    </source>
</evidence>
<reference evidence="1 2" key="1">
    <citation type="submission" date="2016-04" db="EMBL/GenBank/DDBJ databases">
        <authorList>
            <person name="Evans L.H."/>
            <person name="Alamgir A."/>
            <person name="Owens N."/>
            <person name="Weber N.D."/>
            <person name="Virtaneva K."/>
            <person name="Barbian K."/>
            <person name="Babar A."/>
            <person name="Rosenke K."/>
        </authorList>
    </citation>
    <scope>NUCLEOTIDE SEQUENCE [LARGE SCALE GENOMIC DNA]</scope>
    <source>
        <strain evidence="2">S5(T) (JCM 30642 \VKM B-2941)</strain>
    </source>
</reference>
<gene>
    <name evidence="1" type="ORF">CSP5_0161</name>
</gene>
<dbReference type="EMBL" id="LT671858">
    <property type="protein sequence ID" value="SIM33477.1"/>
    <property type="molecule type" value="Genomic_DNA"/>
</dbReference>
<dbReference type="SUPFAM" id="SSF51445">
    <property type="entry name" value="(Trans)glycosidases"/>
    <property type="match status" value="1"/>
</dbReference>
<name>A0A1N5SBZ3_9ARCH</name>
<dbReference type="Gene3D" id="3.20.20.80">
    <property type="entry name" value="Glycosidases"/>
    <property type="match status" value="1"/>
</dbReference>
<protein>
    <submittedName>
        <fullName evidence="1">Endo-beta 1,4-mannanase</fullName>
    </submittedName>
</protein>